<dbReference type="GO" id="GO:0004177">
    <property type="term" value="F:aminopeptidase activity"/>
    <property type="evidence" value="ECO:0007669"/>
    <property type="project" value="UniProtKB-KW"/>
</dbReference>
<dbReference type="InterPro" id="IPR000073">
    <property type="entry name" value="AB_hydrolase_1"/>
</dbReference>
<evidence type="ECO:0000313" key="5">
    <source>
        <dbReference type="EMBL" id="EFM45251.1"/>
    </source>
</evidence>
<evidence type="ECO:0000313" key="6">
    <source>
        <dbReference type="Proteomes" id="UP000003045"/>
    </source>
</evidence>
<comment type="caution">
    <text evidence="5">The sequence shown here is derived from an EMBL/GenBank/DDBJ whole genome shotgun (WGS) entry which is preliminary data.</text>
</comment>
<keyword evidence="5" id="KW-0645">Protease</keyword>
<dbReference type="HOGENOM" id="CLU_607695_0_0_11"/>
<organism evidence="5 6">
    <name type="scientific">Mobiluncus mulieris ATCC 35239</name>
    <dbReference type="NCBI Taxonomy" id="871571"/>
    <lineage>
        <taxon>Bacteria</taxon>
        <taxon>Bacillati</taxon>
        <taxon>Actinomycetota</taxon>
        <taxon>Actinomycetes</taxon>
        <taxon>Actinomycetales</taxon>
        <taxon>Actinomycetaceae</taxon>
        <taxon>Mobiluncus</taxon>
    </lineage>
</organism>
<evidence type="ECO:0000256" key="2">
    <source>
        <dbReference type="ARBA" id="ARBA00022801"/>
    </source>
</evidence>
<keyword evidence="2 5" id="KW-0378">Hydrolase</keyword>
<dbReference type="EMBL" id="AEET01000045">
    <property type="protein sequence ID" value="EFM45251.1"/>
    <property type="molecule type" value="Genomic_DNA"/>
</dbReference>
<accession>E0QT39</accession>
<sequence length="450" mass="49992">LKTEQSESLQVPDSSRNPQPANPGTKIKSMTEETKYLPGLKLREITLKVPLNHLEPEGRQIDIFARVATHEDGEKKPYLVFFQGGPGSEDPRPSLYPDTNPNWLERVLQDYQVVLLDQRGTGRSTPVYATTDRGALAGLDPQGQAEYLSHLRADEIVNDAEAVRQYLGVQQWVSMGQSFGGFTTLRYLSAYPESLAGAIITGGLTAVGHPIEDIYAATWQIMLEKTEAYYRQFPGDRKKVARVAQLCAAGKLRLPSGEALSLARWRNIGSRLGAQGGDLWLHNLLDHEALSAVFSHDLADALPFTGRNPIYSVLHESCYADGVSTRWAAQRTMPAAVRDDPTRFAGEHISHAIFTEDRELANLAAAADVLATHEWPKLYQPENLKAAQVPVAAVAYFHDAFVPLEYSLETAALLPQCRLWVTSEYEHNGLRRDTRVIDRLIKLLQGKITQ</sequence>
<feature type="domain" description="AB hydrolase-1" evidence="4">
    <location>
        <begin position="78"/>
        <end position="226"/>
    </location>
</feature>
<dbReference type="ESTHER" id="9acto-c2krj3">
    <property type="family name" value="Proline_iminopeptidase"/>
</dbReference>
<evidence type="ECO:0000256" key="3">
    <source>
        <dbReference type="SAM" id="MobiDB-lite"/>
    </source>
</evidence>
<dbReference type="EC" id="3.4.11.5" evidence="5"/>
<feature type="non-terminal residue" evidence="5">
    <location>
        <position position="1"/>
    </location>
</feature>
<dbReference type="STRING" id="871571.HMPREF0580_2054"/>
<feature type="region of interest" description="Disordered" evidence="3">
    <location>
        <begin position="1"/>
        <end position="28"/>
    </location>
</feature>
<keyword evidence="6" id="KW-1185">Reference proteome</keyword>
<dbReference type="SUPFAM" id="SSF53474">
    <property type="entry name" value="alpha/beta-Hydrolases"/>
    <property type="match status" value="1"/>
</dbReference>
<gene>
    <name evidence="5" type="primary">papA</name>
    <name evidence="5" type="ORF">HMPREF0580_2054</name>
</gene>
<dbReference type="GO" id="GO:0006508">
    <property type="term" value="P:proteolysis"/>
    <property type="evidence" value="ECO:0007669"/>
    <property type="project" value="InterPro"/>
</dbReference>
<feature type="compositionally biased region" description="Polar residues" evidence="3">
    <location>
        <begin position="1"/>
        <end position="19"/>
    </location>
</feature>
<dbReference type="InterPro" id="IPR002410">
    <property type="entry name" value="Peptidase_S33"/>
</dbReference>
<comment type="similarity">
    <text evidence="1">Belongs to the peptidase S33 family.</text>
</comment>
<dbReference type="Proteomes" id="UP000003045">
    <property type="component" value="Unassembled WGS sequence"/>
</dbReference>
<evidence type="ECO:0000259" key="4">
    <source>
        <dbReference type="Pfam" id="PF00561"/>
    </source>
</evidence>
<proteinExistence type="inferred from homology"/>
<dbReference type="PANTHER" id="PTHR43248">
    <property type="entry name" value="2-SUCCINYL-6-HYDROXY-2,4-CYCLOHEXADIENE-1-CARBOXYLATE SYNTHASE"/>
    <property type="match status" value="1"/>
</dbReference>
<name>E0QT39_9ACTO</name>
<reference evidence="5" key="1">
    <citation type="submission" date="2010-08" db="EMBL/GenBank/DDBJ databases">
        <authorList>
            <person name="Muzny D."/>
            <person name="Qin X."/>
            <person name="Deng J."/>
            <person name="Jiang H."/>
            <person name="Liu Y."/>
            <person name="Qu J."/>
            <person name="Song X.-Z."/>
            <person name="Zhang L."/>
            <person name="Thornton R."/>
            <person name="Coyle M."/>
            <person name="Francisco L."/>
            <person name="Jackson L."/>
            <person name="Javaid M."/>
            <person name="Korchina V."/>
            <person name="Kovar C."/>
            <person name="Mata R."/>
            <person name="Mathew T."/>
            <person name="Ngo R."/>
            <person name="Nguyen L."/>
            <person name="Nguyen N."/>
            <person name="Okwuonu G."/>
            <person name="Ongeri F."/>
            <person name="Pham C."/>
            <person name="Simmons D."/>
            <person name="Wilczek-Boney K."/>
            <person name="Hale W."/>
            <person name="Jakkamsetti A."/>
            <person name="Pham P."/>
            <person name="Ruth R."/>
            <person name="San Lucas F."/>
            <person name="Warren J."/>
            <person name="Zhang J."/>
            <person name="Zhao Z."/>
            <person name="Zhou C."/>
            <person name="Zhu D."/>
            <person name="Lee S."/>
            <person name="Bess C."/>
            <person name="Blankenburg K."/>
            <person name="Forbes L."/>
            <person name="Fu Q."/>
            <person name="Gubbala S."/>
            <person name="Hirani K."/>
            <person name="Jayaseelan J.C."/>
            <person name="Lara F."/>
            <person name="Munidasa M."/>
            <person name="Palculict T."/>
            <person name="Patil S."/>
            <person name="Pu L.-L."/>
            <person name="Saada N."/>
            <person name="Tang L."/>
            <person name="Weissenberger G."/>
            <person name="Zhu Y."/>
            <person name="Hemphill L."/>
            <person name="Shang Y."/>
            <person name="Youmans B."/>
            <person name="Ayvaz T."/>
            <person name="Ross M."/>
            <person name="Santibanez J."/>
            <person name="Aqrawi P."/>
            <person name="Gross S."/>
            <person name="Joshi V."/>
            <person name="Fowler G."/>
            <person name="Nazareth L."/>
            <person name="Reid J."/>
            <person name="Worley K."/>
            <person name="Petrosino J."/>
            <person name="Highlander S."/>
            <person name="Gibbs R."/>
        </authorList>
    </citation>
    <scope>NUCLEOTIDE SEQUENCE [LARGE SCALE GENOMIC DNA]</scope>
    <source>
        <strain evidence="5">ATCC 35239</strain>
    </source>
</reference>
<keyword evidence="5" id="KW-0031">Aminopeptidase</keyword>
<dbReference type="Gene3D" id="3.40.50.1820">
    <property type="entry name" value="alpha/beta hydrolase"/>
    <property type="match status" value="1"/>
</dbReference>
<dbReference type="AlphaFoldDB" id="E0QT39"/>
<dbReference type="PRINTS" id="PR00793">
    <property type="entry name" value="PROAMNOPTASE"/>
</dbReference>
<dbReference type="Pfam" id="PF00561">
    <property type="entry name" value="Abhydrolase_1"/>
    <property type="match status" value="1"/>
</dbReference>
<dbReference type="PANTHER" id="PTHR43248:SF2">
    <property type="entry name" value="PROLYL AMINOPEPTIDASE"/>
    <property type="match status" value="1"/>
</dbReference>
<dbReference type="InterPro" id="IPR051601">
    <property type="entry name" value="Serine_prot/Carboxylest_S33"/>
</dbReference>
<evidence type="ECO:0000256" key="1">
    <source>
        <dbReference type="ARBA" id="ARBA00010088"/>
    </source>
</evidence>
<protein>
    <submittedName>
        <fullName evidence="5">Hydrolase, alpha/beta domain protein</fullName>
        <ecNumber evidence="5">3.4.11.5</ecNumber>
    </submittedName>
</protein>
<dbReference type="InterPro" id="IPR029058">
    <property type="entry name" value="AB_hydrolase_fold"/>
</dbReference>